<organism evidence="1">
    <name type="scientific">termite gut metagenome</name>
    <dbReference type="NCBI Taxonomy" id="433724"/>
    <lineage>
        <taxon>unclassified sequences</taxon>
        <taxon>metagenomes</taxon>
        <taxon>organismal metagenomes</taxon>
    </lineage>
</organism>
<proteinExistence type="predicted"/>
<sequence>MQRNVTYSSSVSLVIRGFREFGMIFAEKERERRIYIILYASGRDLKKCFYNLYIAGTIFSASRIHGTMVGRNIRSAVAPFFYSFHCILTNLHAPFFSSSVDAGKGRIRKIQKVIVRLLRSRIKRCMGALLYMPTGVQVQGDRKGFPYVVAWIFKR</sequence>
<comment type="caution">
    <text evidence="1">The sequence shown here is derived from an EMBL/GenBank/DDBJ whole genome shotgun (WGS) entry which is preliminary data.</text>
</comment>
<gene>
    <name evidence="1" type="ORF">EZS27_010323</name>
</gene>
<protein>
    <submittedName>
        <fullName evidence="1">Uncharacterized protein</fullName>
    </submittedName>
</protein>
<reference evidence="1" key="1">
    <citation type="submission" date="2019-03" db="EMBL/GenBank/DDBJ databases">
        <title>Single cell metagenomics reveals metabolic interactions within the superorganism composed of flagellate Streblomastix strix and complex community of Bacteroidetes bacteria on its surface.</title>
        <authorList>
            <person name="Treitli S.C."/>
            <person name="Kolisko M."/>
            <person name="Husnik F."/>
            <person name="Keeling P."/>
            <person name="Hampl V."/>
        </authorList>
    </citation>
    <scope>NUCLEOTIDE SEQUENCE</scope>
    <source>
        <strain evidence="1">STM</strain>
    </source>
</reference>
<name>A0A5J4S703_9ZZZZ</name>
<dbReference type="AlphaFoldDB" id="A0A5J4S703"/>
<accession>A0A5J4S703</accession>
<evidence type="ECO:0000313" key="1">
    <source>
        <dbReference type="EMBL" id="KAA6341909.1"/>
    </source>
</evidence>
<dbReference type="EMBL" id="SNRY01000358">
    <property type="protein sequence ID" value="KAA6341909.1"/>
    <property type="molecule type" value="Genomic_DNA"/>
</dbReference>